<dbReference type="PANTHER" id="PTHR40547">
    <property type="entry name" value="SLL0298 PROTEIN"/>
    <property type="match status" value="1"/>
</dbReference>
<sequence>MPRHLLKRYAPDHQKIRDHRHLQIFGKLLHDPNLWHLNRRSVSGAFAIGLFWAMIPMPFQMVAAAATAIAWRANLPISVALVWITNPFTMPPIFYFNYLVGTWILPDCGPVGDVELSMEWFANSLAEIWEPLYLGSTVVGLVLAAAGYVGMRGFWRWHVVRQYRRRAHRGRNTPSSS</sequence>
<protein>
    <submittedName>
        <fullName evidence="3">DUF2062 domain-containing protein</fullName>
    </submittedName>
</protein>
<keyword evidence="1" id="KW-0812">Transmembrane</keyword>
<name>A0A7C5N5U7_9GAMM</name>
<dbReference type="InterPro" id="IPR018639">
    <property type="entry name" value="DUF2062"/>
</dbReference>
<dbReference type="Pfam" id="PF09835">
    <property type="entry name" value="DUF2062"/>
    <property type="match status" value="1"/>
</dbReference>
<feature type="domain" description="DUF2062" evidence="2">
    <location>
        <begin position="23"/>
        <end position="163"/>
    </location>
</feature>
<dbReference type="PANTHER" id="PTHR40547:SF1">
    <property type="entry name" value="SLL0298 PROTEIN"/>
    <property type="match status" value="1"/>
</dbReference>
<evidence type="ECO:0000256" key="1">
    <source>
        <dbReference type="SAM" id="Phobius"/>
    </source>
</evidence>
<proteinExistence type="predicted"/>
<dbReference type="EMBL" id="DROM01000010">
    <property type="protein sequence ID" value="HHH12625.1"/>
    <property type="molecule type" value="Genomic_DNA"/>
</dbReference>
<reference evidence="3" key="1">
    <citation type="journal article" date="2020" name="mSystems">
        <title>Genome- and Community-Level Interaction Insights into Carbon Utilization and Element Cycling Functions of Hydrothermarchaeota in Hydrothermal Sediment.</title>
        <authorList>
            <person name="Zhou Z."/>
            <person name="Liu Y."/>
            <person name="Xu W."/>
            <person name="Pan J."/>
            <person name="Luo Z.H."/>
            <person name="Li M."/>
        </authorList>
    </citation>
    <scope>NUCLEOTIDE SEQUENCE [LARGE SCALE GENOMIC DNA]</scope>
    <source>
        <strain evidence="3">HyVt-535</strain>
    </source>
</reference>
<organism evidence="3">
    <name type="scientific">Thiolapillus brandeum</name>
    <dbReference type="NCBI Taxonomy" id="1076588"/>
    <lineage>
        <taxon>Bacteria</taxon>
        <taxon>Pseudomonadati</taxon>
        <taxon>Pseudomonadota</taxon>
        <taxon>Gammaproteobacteria</taxon>
        <taxon>Chromatiales</taxon>
        <taxon>Sedimenticolaceae</taxon>
        <taxon>Thiolapillus</taxon>
    </lineage>
</organism>
<feature type="transmembrane region" description="Helical" evidence="1">
    <location>
        <begin position="132"/>
        <end position="155"/>
    </location>
</feature>
<dbReference type="Proteomes" id="UP000886100">
    <property type="component" value="Unassembled WGS sequence"/>
</dbReference>
<dbReference type="AlphaFoldDB" id="A0A7C5N5U7"/>
<evidence type="ECO:0000313" key="3">
    <source>
        <dbReference type="EMBL" id="HHH12625.1"/>
    </source>
</evidence>
<accession>A0A7C5N5U7</accession>
<evidence type="ECO:0000259" key="2">
    <source>
        <dbReference type="Pfam" id="PF09835"/>
    </source>
</evidence>
<gene>
    <name evidence="3" type="ORF">ENJ98_00150</name>
</gene>
<comment type="caution">
    <text evidence="3">The sequence shown here is derived from an EMBL/GenBank/DDBJ whole genome shotgun (WGS) entry which is preliminary data.</text>
</comment>
<keyword evidence="1" id="KW-0472">Membrane</keyword>
<keyword evidence="1" id="KW-1133">Transmembrane helix</keyword>
<feature type="transmembrane region" description="Helical" evidence="1">
    <location>
        <begin position="37"/>
        <end position="55"/>
    </location>
</feature>